<protein>
    <submittedName>
        <fullName evidence="2">L-rhamnose mutarotase</fullName>
    </submittedName>
</protein>
<dbReference type="Pfam" id="PF05336">
    <property type="entry name" value="rhaM"/>
    <property type="match status" value="1"/>
</dbReference>
<name>A0A2T0YN82_9MICC</name>
<dbReference type="EMBL" id="PVTY01000006">
    <property type="protein sequence ID" value="PRZ16748.1"/>
    <property type="molecule type" value="Genomic_DNA"/>
</dbReference>
<dbReference type="OrthoDB" id="9799608at2"/>
<evidence type="ECO:0000313" key="3">
    <source>
        <dbReference type="Proteomes" id="UP000238217"/>
    </source>
</evidence>
<dbReference type="Proteomes" id="UP000238217">
    <property type="component" value="Unassembled WGS sequence"/>
</dbReference>
<keyword evidence="3" id="KW-1185">Reference proteome</keyword>
<comment type="caution">
    <text evidence="2">The sequence shown here is derived from an EMBL/GenBank/DDBJ whole genome shotgun (WGS) entry which is preliminary data.</text>
</comment>
<dbReference type="GO" id="GO:0016857">
    <property type="term" value="F:racemase and epimerase activity, acting on carbohydrates and derivatives"/>
    <property type="evidence" value="ECO:0007669"/>
    <property type="project" value="InterPro"/>
</dbReference>
<gene>
    <name evidence="2" type="ORF">BCL67_10668</name>
</gene>
<evidence type="ECO:0000256" key="1">
    <source>
        <dbReference type="SAM" id="MobiDB-lite"/>
    </source>
</evidence>
<dbReference type="InterPro" id="IPR008000">
    <property type="entry name" value="Rham/fucose_mutarotase"/>
</dbReference>
<organism evidence="2 3">
    <name type="scientific">Nesterenkonia sandarakina</name>
    <dbReference type="NCBI Taxonomy" id="272918"/>
    <lineage>
        <taxon>Bacteria</taxon>
        <taxon>Bacillati</taxon>
        <taxon>Actinomycetota</taxon>
        <taxon>Actinomycetes</taxon>
        <taxon>Micrococcales</taxon>
        <taxon>Micrococcaceae</taxon>
        <taxon>Nesterenkonia</taxon>
    </lineage>
</organism>
<dbReference type="RefSeq" id="WP_106122612.1">
    <property type="nucleotide sequence ID" value="NZ_PVTY01000006.1"/>
</dbReference>
<dbReference type="GO" id="GO:0019301">
    <property type="term" value="P:rhamnose catabolic process"/>
    <property type="evidence" value="ECO:0007669"/>
    <property type="project" value="TreeGrafter"/>
</dbReference>
<dbReference type="InterPro" id="IPR011008">
    <property type="entry name" value="Dimeric_a/b-barrel"/>
</dbReference>
<feature type="compositionally biased region" description="Polar residues" evidence="1">
    <location>
        <begin position="113"/>
        <end position="151"/>
    </location>
</feature>
<dbReference type="Gene3D" id="3.30.70.100">
    <property type="match status" value="1"/>
</dbReference>
<proteinExistence type="predicted"/>
<dbReference type="PANTHER" id="PTHR34389:SF2">
    <property type="entry name" value="L-RHAMNOSE MUTAROTASE"/>
    <property type="match status" value="1"/>
</dbReference>
<accession>A0A2T0YN82</accession>
<dbReference type="SUPFAM" id="SSF54909">
    <property type="entry name" value="Dimeric alpha+beta barrel"/>
    <property type="match status" value="1"/>
</dbReference>
<sequence length="151" mass="17464">MQRVCFQLQVKPERLEEYAERHRAVWPEMLQALKRSGWHNYSLFLREDGLLIGYVEVESLTAAQAAMDAEDINAAWQEQMGEFFIDLDGARPDTGFLELQEVFHLEDQLAAVEQSTAQTPQNPQTQKHQTPLSHQNSSHHQTPQNHQTRQN</sequence>
<dbReference type="AlphaFoldDB" id="A0A2T0YN82"/>
<feature type="region of interest" description="Disordered" evidence="1">
    <location>
        <begin position="112"/>
        <end position="151"/>
    </location>
</feature>
<reference evidence="2 3" key="1">
    <citation type="submission" date="2018-03" db="EMBL/GenBank/DDBJ databases">
        <title>Comparative analysis of microorganisms from saline springs in Andes Mountain Range, Colombia.</title>
        <authorList>
            <person name="Rubin E."/>
        </authorList>
    </citation>
    <scope>NUCLEOTIDE SEQUENCE [LARGE SCALE GENOMIC DNA]</scope>
    <source>
        <strain evidence="2 3">CG 35</strain>
    </source>
</reference>
<dbReference type="PANTHER" id="PTHR34389">
    <property type="entry name" value="L-RHAMNOSE MUTAROTASE"/>
    <property type="match status" value="1"/>
</dbReference>
<evidence type="ECO:0000313" key="2">
    <source>
        <dbReference type="EMBL" id="PRZ16748.1"/>
    </source>
</evidence>